<dbReference type="GO" id="GO:0017148">
    <property type="term" value="P:negative regulation of translation"/>
    <property type="evidence" value="ECO:0007669"/>
    <property type="project" value="TreeGrafter"/>
</dbReference>
<evidence type="ECO:0000256" key="1">
    <source>
        <dbReference type="ARBA" id="ARBA00006227"/>
    </source>
</evidence>
<dbReference type="GO" id="GO:0003729">
    <property type="term" value="F:mRNA binding"/>
    <property type="evidence" value="ECO:0007669"/>
    <property type="project" value="TreeGrafter"/>
</dbReference>
<dbReference type="RefSeq" id="WP_079978054.1">
    <property type="nucleotide sequence ID" value="NZ_CCEJ010000011.1"/>
</dbReference>
<evidence type="ECO:0000256" key="4">
    <source>
        <dbReference type="HAMAP-Rule" id="MF_01366"/>
    </source>
</evidence>
<dbReference type="PANTHER" id="PTHR11545:SF2">
    <property type="entry name" value="LARGE RIBOSOMAL SUBUNIT PROTEIN UL13M"/>
    <property type="match status" value="1"/>
</dbReference>
<dbReference type="Proteomes" id="UP000031552">
    <property type="component" value="Unassembled WGS sequence"/>
</dbReference>
<dbReference type="InterPro" id="IPR036899">
    <property type="entry name" value="Ribosomal_uL13_sf"/>
</dbReference>
<organism evidence="5 6">
    <name type="scientific">Candidatus Criblamydia sequanensis CRIB-18</name>
    <dbReference type="NCBI Taxonomy" id="1437425"/>
    <lineage>
        <taxon>Bacteria</taxon>
        <taxon>Pseudomonadati</taxon>
        <taxon>Chlamydiota</taxon>
        <taxon>Chlamydiia</taxon>
        <taxon>Parachlamydiales</taxon>
        <taxon>Candidatus Criblamydiaceae</taxon>
        <taxon>Candidatus Criblamydia</taxon>
    </lineage>
</organism>
<comment type="subunit">
    <text evidence="4">Part of the 50S ribosomal subunit.</text>
</comment>
<evidence type="ECO:0000256" key="3">
    <source>
        <dbReference type="ARBA" id="ARBA00023274"/>
    </source>
</evidence>
<gene>
    <name evidence="4 5" type="primary">rplM</name>
    <name evidence="5" type="ORF">CSEC_2164</name>
</gene>
<dbReference type="Gene3D" id="3.90.1180.10">
    <property type="entry name" value="Ribosomal protein L13"/>
    <property type="match status" value="1"/>
</dbReference>
<comment type="similarity">
    <text evidence="1 4">Belongs to the universal ribosomal protein uL13 family.</text>
</comment>
<accession>A0A090D2V1</accession>
<dbReference type="GO" id="GO:0022625">
    <property type="term" value="C:cytosolic large ribosomal subunit"/>
    <property type="evidence" value="ECO:0007669"/>
    <property type="project" value="TreeGrafter"/>
</dbReference>
<dbReference type="HAMAP" id="MF_01366">
    <property type="entry name" value="Ribosomal_uL13"/>
    <property type="match status" value="1"/>
</dbReference>
<comment type="function">
    <text evidence="4">This protein is one of the early assembly proteins of the 50S ribosomal subunit, although it is not seen to bind rRNA by itself. It is important during the early stages of 50S assembly.</text>
</comment>
<dbReference type="OrthoDB" id="9801330at2"/>
<dbReference type="PANTHER" id="PTHR11545">
    <property type="entry name" value="RIBOSOMAL PROTEIN L13"/>
    <property type="match status" value="1"/>
</dbReference>
<proteinExistence type="inferred from homology"/>
<dbReference type="InterPro" id="IPR005823">
    <property type="entry name" value="Ribosomal_uL13_bac-type"/>
</dbReference>
<dbReference type="AlphaFoldDB" id="A0A090D2V1"/>
<comment type="caution">
    <text evidence="5">The sequence shown here is derived from an EMBL/GenBank/DDBJ whole genome shotgun (WGS) entry which is preliminary data.</text>
</comment>
<dbReference type="InterPro" id="IPR005822">
    <property type="entry name" value="Ribosomal_uL13"/>
</dbReference>
<evidence type="ECO:0000313" key="6">
    <source>
        <dbReference type="Proteomes" id="UP000031552"/>
    </source>
</evidence>
<keyword evidence="6" id="KW-1185">Reference proteome</keyword>
<reference evidence="5" key="2">
    <citation type="submission" date="2014-09" db="EMBL/GenBank/DDBJ databases">
        <title>Criblamydia sequanensis harbors a mega-plasmid encoding arsenite resistance.</title>
        <authorList>
            <person name="Bertelli C."/>
            <person name="Goesmann A."/>
            <person name="Greub G."/>
        </authorList>
    </citation>
    <scope>NUCLEOTIDE SEQUENCE [LARGE SCALE GENOMIC DNA]</scope>
    <source>
        <strain evidence="5">CRIB-18</strain>
    </source>
</reference>
<name>A0A090D2V1_9BACT</name>
<dbReference type="eggNOG" id="COG0102">
    <property type="taxonomic scope" value="Bacteria"/>
</dbReference>
<dbReference type="CDD" id="cd00392">
    <property type="entry name" value="Ribosomal_L13"/>
    <property type="match status" value="1"/>
</dbReference>
<evidence type="ECO:0000313" key="5">
    <source>
        <dbReference type="EMBL" id="CDR34970.1"/>
    </source>
</evidence>
<evidence type="ECO:0000256" key="2">
    <source>
        <dbReference type="ARBA" id="ARBA00022980"/>
    </source>
</evidence>
<dbReference type="GO" id="GO:0006412">
    <property type="term" value="P:translation"/>
    <property type="evidence" value="ECO:0007669"/>
    <property type="project" value="UniProtKB-UniRule"/>
</dbReference>
<dbReference type="SUPFAM" id="SSF52161">
    <property type="entry name" value="Ribosomal protein L13"/>
    <property type="match status" value="1"/>
</dbReference>
<dbReference type="EMBL" id="CCEJ010000011">
    <property type="protein sequence ID" value="CDR34970.1"/>
    <property type="molecule type" value="Genomic_DNA"/>
</dbReference>
<dbReference type="GO" id="GO:0003735">
    <property type="term" value="F:structural constituent of ribosome"/>
    <property type="evidence" value="ECO:0007669"/>
    <property type="project" value="InterPro"/>
</dbReference>
<sequence>MTAKKEKAMLHETLLLKKEPSDVNWILIDAEGKTLGRLAAEVTKILRGKHRPTFTPGVDLGDGVIIINAEKVYTTGNKGAQKIYRRHTGYLGNMREVPLNVVLARDPQRPITQAVKGMMPKTRLSNAQLRRLRVIAGSEHGMEAQKPIQVNI</sequence>
<dbReference type="NCBIfam" id="TIGR01066">
    <property type="entry name" value="rplM_bact"/>
    <property type="match status" value="1"/>
</dbReference>
<protein>
    <recommendedName>
        <fullName evidence="4">Large ribosomal subunit protein uL13</fullName>
    </recommendedName>
</protein>
<dbReference type="PIRSF" id="PIRSF002181">
    <property type="entry name" value="Ribosomal_L13"/>
    <property type="match status" value="1"/>
</dbReference>
<dbReference type="Pfam" id="PF00572">
    <property type="entry name" value="Ribosomal_L13"/>
    <property type="match status" value="1"/>
</dbReference>
<reference evidence="5" key="1">
    <citation type="submission" date="2013-12" db="EMBL/GenBank/DDBJ databases">
        <authorList>
            <person name="Linke B."/>
        </authorList>
    </citation>
    <scope>NUCLEOTIDE SEQUENCE [LARGE SCALE GENOMIC DNA]</scope>
    <source>
        <strain evidence="5">CRIB-18</strain>
    </source>
</reference>
<keyword evidence="2 4" id="KW-0689">Ribosomal protein</keyword>
<dbReference type="STRING" id="1437425.CSEC_2164"/>
<keyword evidence="3 4" id="KW-0687">Ribonucleoprotein</keyword>